<evidence type="ECO:0000256" key="3">
    <source>
        <dbReference type="ARBA" id="ARBA00018569"/>
    </source>
</evidence>
<evidence type="ECO:0000313" key="8">
    <source>
        <dbReference type="Proteomes" id="UP000229459"/>
    </source>
</evidence>
<dbReference type="EMBL" id="PCSR01000016">
    <property type="protein sequence ID" value="PIP53484.1"/>
    <property type="molecule type" value="Genomic_DNA"/>
</dbReference>
<evidence type="ECO:0000259" key="6">
    <source>
        <dbReference type="Pfam" id="PF01370"/>
    </source>
</evidence>
<protein>
    <recommendedName>
        <fullName evidence="3">UDP-glucose 4-epimerase</fullName>
    </recommendedName>
    <alternativeName>
        <fullName evidence="5">Galactowaldenase</fullName>
    </alternativeName>
    <alternativeName>
        <fullName evidence="4">UDP-galactose 4-epimerase</fullName>
    </alternativeName>
</protein>
<dbReference type="AlphaFoldDB" id="A0A2H0B785"/>
<dbReference type="InterPro" id="IPR001509">
    <property type="entry name" value="Epimerase_deHydtase"/>
</dbReference>
<accession>A0A2H0B785</accession>
<evidence type="ECO:0000256" key="4">
    <source>
        <dbReference type="ARBA" id="ARBA00031367"/>
    </source>
</evidence>
<comment type="similarity">
    <text evidence="2">Belongs to the NAD(P)-dependent epimerase/dehydratase family.</text>
</comment>
<proteinExistence type="inferred from homology"/>
<dbReference type="PANTHER" id="PTHR43725">
    <property type="entry name" value="UDP-GLUCOSE 4-EPIMERASE"/>
    <property type="match status" value="1"/>
</dbReference>
<dbReference type="InterPro" id="IPR036291">
    <property type="entry name" value="NAD(P)-bd_dom_sf"/>
</dbReference>
<organism evidence="7 8">
    <name type="scientific">Candidatus Beckwithbacteria bacterium CG23_combo_of_CG06-09_8_20_14_all_34_8</name>
    <dbReference type="NCBI Taxonomy" id="1974497"/>
    <lineage>
        <taxon>Bacteria</taxon>
        <taxon>Candidatus Beckwithiibacteriota</taxon>
    </lineage>
</organism>
<dbReference type="Pfam" id="PF01370">
    <property type="entry name" value="Epimerase"/>
    <property type="match status" value="1"/>
</dbReference>
<evidence type="ECO:0000313" key="7">
    <source>
        <dbReference type="EMBL" id="PIP53484.1"/>
    </source>
</evidence>
<evidence type="ECO:0000256" key="5">
    <source>
        <dbReference type="ARBA" id="ARBA00033067"/>
    </source>
</evidence>
<sequence>MILITGGCGYIGSHIVKLLSEAGEQVIVYDNLSQGHKSALLHNEELVVGDICDPVALKYLFETHDIEIVIHMAALVNAAESVGKSDEYERVNDLGSRRVWEAATTSGVKIFLYASSA</sequence>
<dbReference type="SUPFAM" id="SSF51735">
    <property type="entry name" value="NAD(P)-binding Rossmann-fold domains"/>
    <property type="match status" value="1"/>
</dbReference>
<comment type="pathway">
    <text evidence="1">Carbohydrate metabolism; galactose metabolism.</text>
</comment>
<dbReference type="PANTHER" id="PTHR43725:SF53">
    <property type="entry name" value="UDP-ARABINOSE 4-EPIMERASE 1"/>
    <property type="match status" value="1"/>
</dbReference>
<reference evidence="7 8" key="1">
    <citation type="submission" date="2017-09" db="EMBL/GenBank/DDBJ databases">
        <title>Depth-based differentiation of microbial function through sediment-hosted aquifers and enrichment of novel symbionts in the deep terrestrial subsurface.</title>
        <authorList>
            <person name="Probst A.J."/>
            <person name="Ladd B."/>
            <person name="Jarett J.K."/>
            <person name="Geller-Mcgrath D.E."/>
            <person name="Sieber C.M."/>
            <person name="Emerson J.B."/>
            <person name="Anantharaman K."/>
            <person name="Thomas B.C."/>
            <person name="Malmstrom R."/>
            <person name="Stieglmeier M."/>
            <person name="Klingl A."/>
            <person name="Woyke T."/>
            <person name="Ryan C.M."/>
            <person name="Banfield J.F."/>
        </authorList>
    </citation>
    <scope>NUCLEOTIDE SEQUENCE [LARGE SCALE GENOMIC DNA]</scope>
    <source>
        <strain evidence="7">CG23_combo_of_CG06-09_8_20_14_all_34_8</strain>
    </source>
</reference>
<comment type="caution">
    <text evidence="7">The sequence shown here is derived from an EMBL/GenBank/DDBJ whole genome shotgun (WGS) entry which is preliminary data.</text>
</comment>
<dbReference type="Gene3D" id="3.40.50.720">
    <property type="entry name" value="NAD(P)-binding Rossmann-like Domain"/>
    <property type="match status" value="1"/>
</dbReference>
<evidence type="ECO:0000256" key="1">
    <source>
        <dbReference type="ARBA" id="ARBA00004947"/>
    </source>
</evidence>
<gene>
    <name evidence="7" type="ORF">COX08_00815</name>
</gene>
<dbReference type="Proteomes" id="UP000229459">
    <property type="component" value="Unassembled WGS sequence"/>
</dbReference>
<dbReference type="GO" id="GO:0033499">
    <property type="term" value="P:galactose catabolic process via UDP-galactose, Leloir pathway"/>
    <property type="evidence" value="ECO:0007669"/>
    <property type="project" value="TreeGrafter"/>
</dbReference>
<feature type="non-terminal residue" evidence="7">
    <location>
        <position position="117"/>
    </location>
</feature>
<evidence type="ECO:0000256" key="2">
    <source>
        <dbReference type="ARBA" id="ARBA00007637"/>
    </source>
</evidence>
<feature type="domain" description="NAD-dependent epimerase/dehydratase" evidence="6">
    <location>
        <begin position="2"/>
        <end position="117"/>
    </location>
</feature>
<name>A0A2H0B785_9BACT</name>